<evidence type="ECO:0000313" key="7">
    <source>
        <dbReference type="EMBL" id="MBI5079023.1"/>
    </source>
</evidence>
<dbReference type="InterPro" id="IPR050131">
    <property type="entry name" value="Peptidase_S8_subtilisin-like"/>
</dbReference>
<evidence type="ECO:0000313" key="8">
    <source>
        <dbReference type="Proteomes" id="UP000808761"/>
    </source>
</evidence>
<sequence length="337" mass="36525">MSFAYAYAEYVPGRVVVRFKPGSIKAATVAASSVKALNDKYNITKFKQIYKDALEIYKNAPPEVQSKFQHLADYYLLTFPTPKGKIAASAVEDAVKAYAADANVISASPDFVVHAFEKVPTDPRYPEQWALPLIKAPQGWDRTTGSASNLVAVLDTGINYNHEEFTDRLDMSHAWNLVDNKSDPMDDNGHGTAISGVIAATANNGKGIAGMDWQVKILPIKVLDSAGNGELSNVTAGIARLTALKATGLNITVINMSLGQYNAGTDKYLEENPLDMKDRCRDAYNQGIILVAAAGIGNVEWNTYPAYYSSVLSVAATDSSDKRSVWGGLDDETKQSR</sequence>
<dbReference type="InterPro" id="IPR015500">
    <property type="entry name" value="Peptidase_S8_subtilisin-rel"/>
</dbReference>
<dbReference type="InterPro" id="IPR022398">
    <property type="entry name" value="Peptidase_S8_His-AS"/>
</dbReference>
<organism evidence="7 8">
    <name type="scientific">Candidatus Saganbacteria bacterium</name>
    <dbReference type="NCBI Taxonomy" id="2575572"/>
    <lineage>
        <taxon>Bacteria</taxon>
        <taxon>Bacillati</taxon>
        <taxon>Saganbacteria</taxon>
    </lineage>
</organism>
<evidence type="ECO:0000256" key="2">
    <source>
        <dbReference type="ARBA" id="ARBA00022670"/>
    </source>
</evidence>
<protein>
    <submittedName>
        <fullName evidence="7">S8 family serine peptidase</fullName>
    </submittedName>
</protein>
<keyword evidence="4" id="KW-0720">Serine protease</keyword>
<accession>A0A9D6YW69</accession>
<dbReference type="Pfam" id="PF00082">
    <property type="entry name" value="Peptidase_S8"/>
    <property type="match status" value="1"/>
</dbReference>
<reference evidence="7" key="1">
    <citation type="submission" date="2020-07" db="EMBL/GenBank/DDBJ databases">
        <title>Huge and variable diversity of episymbiotic CPR bacteria and DPANN archaea in groundwater ecosystems.</title>
        <authorList>
            <person name="He C.Y."/>
            <person name="Keren R."/>
            <person name="Whittaker M."/>
            <person name="Farag I.F."/>
            <person name="Doudna J."/>
            <person name="Cate J.H.D."/>
            <person name="Banfield J.F."/>
        </authorList>
    </citation>
    <scope>NUCLEOTIDE SEQUENCE</scope>
    <source>
        <strain evidence="7">NC_groundwater_1860_Pr3_B-0.1um_51_7</strain>
    </source>
</reference>
<comment type="similarity">
    <text evidence="1 5">Belongs to the peptidase S8 family.</text>
</comment>
<dbReference type="PANTHER" id="PTHR43806">
    <property type="entry name" value="PEPTIDASE S8"/>
    <property type="match status" value="1"/>
</dbReference>
<dbReference type="PROSITE" id="PS51892">
    <property type="entry name" value="SUBTILASE"/>
    <property type="match status" value="1"/>
</dbReference>
<dbReference type="Gene3D" id="3.40.50.200">
    <property type="entry name" value="Peptidase S8/S53 domain"/>
    <property type="match status" value="1"/>
</dbReference>
<dbReference type="PROSITE" id="PS00137">
    <property type="entry name" value="SUBTILASE_HIS"/>
    <property type="match status" value="1"/>
</dbReference>
<dbReference type="EMBL" id="JACRKR010000162">
    <property type="protein sequence ID" value="MBI5079023.1"/>
    <property type="molecule type" value="Genomic_DNA"/>
</dbReference>
<keyword evidence="3" id="KW-0378">Hydrolase</keyword>
<comment type="caution">
    <text evidence="7">The sequence shown here is derived from an EMBL/GenBank/DDBJ whole genome shotgun (WGS) entry which is preliminary data.</text>
</comment>
<dbReference type="PROSITE" id="PS00136">
    <property type="entry name" value="SUBTILASE_ASP"/>
    <property type="match status" value="1"/>
</dbReference>
<proteinExistence type="inferred from homology"/>
<evidence type="ECO:0000256" key="5">
    <source>
        <dbReference type="PROSITE-ProRule" id="PRU01240"/>
    </source>
</evidence>
<gene>
    <name evidence="7" type="ORF">HZB08_03280</name>
</gene>
<dbReference type="PANTHER" id="PTHR43806:SF11">
    <property type="entry name" value="CEREVISIN-RELATED"/>
    <property type="match status" value="1"/>
</dbReference>
<dbReference type="InterPro" id="IPR000209">
    <property type="entry name" value="Peptidase_S8/S53_dom"/>
</dbReference>
<dbReference type="Proteomes" id="UP000808761">
    <property type="component" value="Unassembled WGS sequence"/>
</dbReference>
<name>A0A9D6YW69_UNCSA</name>
<evidence type="ECO:0000256" key="4">
    <source>
        <dbReference type="ARBA" id="ARBA00022825"/>
    </source>
</evidence>
<dbReference type="SUPFAM" id="SSF52743">
    <property type="entry name" value="Subtilisin-like"/>
    <property type="match status" value="1"/>
</dbReference>
<evidence type="ECO:0000256" key="1">
    <source>
        <dbReference type="ARBA" id="ARBA00011073"/>
    </source>
</evidence>
<dbReference type="InterPro" id="IPR023827">
    <property type="entry name" value="Peptidase_S8_Asp-AS"/>
</dbReference>
<feature type="domain" description="Peptidase S8/S53" evidence="6">
    <location>
        <begin position="150"/>
        <end position="325"/>
    </location>
</feature>
<evidence type="ECO:0000256" key="3">
    <source>
        <dbReference type="ARBA" id="ARBA00022801"/>
    </source>
</evidence>
<dbReference type="AlphaFoldDB" id="A0A9D6YW69"/>
<dbReference type="PRINTS" id="PR00723">
    <property type="entry name" value="SUBTILISIN"/>
</dbReference>
<keyword evidence="2" id="KW-0645">Protease</keyword>
<dbReference type="InterPro" id="IPR036852">
    <property type="entry name" value="Peptidase_S8/S53_dom_sf"/>
</dbReference>
<dbReference type="GO" id="GO:0004252">
    <property type="term" value="F:serine-type endopeptidase activity"/>
    <property type="evidence" value="ECO:0007669"/>
    <property type="project" value="InterPro"/>
</dbReference>
<comment type="caution">
    <text evidence="5">Lacks conserved residue(s) required for the propagation of feature annotation.</text>
</comment>
<evidence type="ECO:0000259" key="6">
    <source>
        <dbReference type="Pfam" id="PF00082"/>
    </source>
</evidence>
<feature type="non-terminal residue" evidence="7">
    <location>
        <position position="337"/>
    </location>
</feature>
<dbReference type="GO" id="GO:0006508">
    <property type="term" value="P:proteolysis"/>
    <property type="evidence" value="ECO:0007669"/>
    <property type="project" value="UniProtKB-KW"/>
</dbReference>